<dbReference type="InterPro" id="IPR014966">
    <property type="entry name" value="FRG-dom"/>
</dbReference>
<sequence length="256" mass="29543">MNQDDSQGKINNVEKIDCGSWNDFKSRIISDQFSDGNFEKGKFLFRGQGSDSWKLSTSFDRWYRGKKSEKNISADSLFEEFKSECEFEEIPETLWQDTMAMLGLAQHHGLPTRLLDWSESPYVAAFFAFSGHVRQGINLEKYVAVWVLDSESKVWNRENGCEIVKVRALWNQRIRNQFGRFTYLRTADDTLEEYVNKFGADEVQLKKYHIPVRDLRIAMSELEAMGLTHARVYPGLEGNATAAEVRVTLRRLSGQS</sequence>
<evidence type="ECO:0000259" key="1">
    <source>
        <dbReference type="SMART" id="SM00901"/>
    </source>
</evidence>
<comment type="caution">
    <text evidence="2">The sequence shown here is derived from an EMBL/GenBank/DDBJ whole genome shotgun (WGS) entry which is preliminary data.</text>
</comment>
<accession>A0A560G3K3</accession>
<organism evidence="2 3">
    <name type="scientific">Nitrospirillum amazonense</name>
    <dbReference type="NCBI Taxonomy" id="28077"/>
    <lineage>
        <taxon>Bacteria</taxon>
        <taxon>Pseudomonadati</taxon>
        <taxon>Pseudomonadota</taxon>
        <taxon>Alphaproteobacteria</taxon>
        <taxon>Rhodospirillales</taxon>
        <taxon>Azospirillaceae</taxon>
        <taxon>Nitrospirillum</taxon>
    </lineage>
</organism>
<dbReference type="Proteomes" id="UP000316545">
    <property type="component" value="Unassembled WGS sequence"/>
</dbReference>
<evidence type="ECO:0000313" key="2">
    <source>
        <dbReference type="EMBL" id="TWB28455.1"/>
    </source>
</evidence>
<dbReference type="RefSeq" id="WP_145616568.1">
    <property type="nucleotide sequence ID" value="NZ_JAYNFR010000069.1"/>
</dbReference>
<gene>
    <name evidence="2" type="ORF">FBZ88_105174</name>
</gene>
<name>A0A560G3K3_9PROT</name>
<dbReference type="SMART" id="SM00901">
    <property type="entry name" value="FRG"/>
    <property type="match status" value="1"/>
</dbReference>
<keyword evidence="3" id="KW-1185">Reference proteome</keyword>
<dbReference type="AlphaFoldDB" id="A0A560G3K3"/>
<dbReference type="EMBL" id="VITO01000005">
    <property type="protein sequence ID" value="TWB28455.1"/>
    <property type="molecule type" value="Genomic_DNA"/>
</dbReference>
<feature type="domain" description="FRG" evidence="1">
    <location>
        <begin position="39"/>
        <end position="135"/>
    </location>
</feature>
<proteinExistence type="predicted"/>
<reference evidence="2 3" key="1">
    <citation type="submission" date="2019-06" db="EMBL/GenBank/DDBJ databases">
        <title>Genomic Encyclopedia of Type Strains, Phase IV (KMG-V): Genome sequencing to study the core and pangenomes of soil and plant-associated prokaryotes.</title>
        <authorList>
            <person name="Whitman W."/>
        </authorList>
    </citation>
    <scope>NUCLEOTIDE SEQUENCE [LARGE SCALE GENOMIC DNA]</scope>
    <source>
        <strain evidence="2 3">BR 11865</strain>
    </source>
</reference>
<dbReference type="Pfam" id="PF08867">
    <property type="entry name" value="FRG"/>
    <property type="match status" value="1"/>
</dbReference>
<protein>
    <submittedName>
        <fullName evidence="2">FRG domain-containing protein</fullName>
    </submittedName>
</protein>
<evidence type="ECO:0000313" key="3">
    <source>
        <dbReference type="Proteomes" id="UP000316545"/>
    </source>
</evidence>